<evidence type="ECO:0000256" key="4">
    <source>
        <dbReference type="ARBA" id="ARBA00022801"/>
    </source>
</evidence>
<dbReference type="PROSITE" id="PS51257">
    <property type="entry name" value="PROKAR_LIPOPROTEIN"/>
    <property type="match status" value="1"/>
</dbReference>
<dbReference type="GO" id="GO:0008745">
    <property type="term" value="F:N-acetylmuramoyl-L-alanine amidase activity"/>
    <property type="evidence" value="ECO:0007669"/>
    <property type="project" value="UniProtKB-EC"/>
</dbReference>
<dbReference type="InterPro" id="IPR036366">
    <property type="entry name" value="PGBDSf"/>
</dbReference>
<proteinExistence type="inferred from homology"/>
<sequence length="285" mass="31542">MKRITIPLLALILAGCTHEKNALIEQGNYKIDRGNYTVDTRITSANANERIRFLVMHYTAVDDKESLRLLTQPDGGASAHYLIPSVPAVDGGKPVVLGLVPERRRAWHAGVSHWAQRDNLNDTSIGIEIVNLGFTEGLTGKHWYPYTPEQIELVARMAQDIATRYGISPDNILAHSDIAPQRKHDPGPLFPWEMLAKRGIGAWPSKEAVVKYLAGRDPAATASVKVIQTALAKYGYQIPQNGELDEETRKVLIAFQMHFRPSDISGSADAQTEALALALVEKYRQ</sequence>
<dbReference type="Gene3D" id="1.10.101.10">
    <property type="entry name" value="PGBD-like superfamily/PGBD"/>
    <property type="match status" value="1"/>
</dbReference>
<dbReference type="GO" id="GO:0009253">
    <property type="term" value="P:peptidoglycan catabolic process"/>
    <property type="evidence" value="ECO:0007669"/>
    <property type="project" value="InterPro"/>
</dbReference>
<evidence type="ECO:0000256" key="5">
    <source>
        <dbReference type="ARBA" id="ARBA00023316"/>
    </source>
</evidence>
<dbReference type="EC" id="3.5.1.28" evidence="3"/>
<dbReference type="PANTHER" id="PTHR30417:SF1">
    <property type="entry name" value="N-ACETYLMURAMOYL-L-ALANINE AMIDASE AMID"/>
    <property type="match status" value="1"/>
</dbReference>
<dbReference type="SUPFAM" id="SSF55846">
    <property type="entry name" value="N-acetylmuramoyl-L-alanine amidase-like"/>
    <property type="match status" value="1"/>
</dbReference>
<name>A0A4V2W505_9GAMM</name>
<dbReference type="PANTHER" id="PTHR30417">
    <property type="entry name" value="N-ACETYLMURAMOYL-L-ALANINE AMIDASE AMID"/>
    <property type="match status" value="1"/>
</dbReference>
<dbReference type="InterPro" id="IPR036505">
    <property type="entry name" value="Amidase/PGRP_sf"/>
</dbReference>
<dbReference type="InterPro" id="IPR051206">
    <property type="entry name" value="NAMLAA_amidase_2"/>
</dbReference>
<keyword evidence="8" id="KW-1185">Reference proteome</keyword>
<dbReference type="Pfam" id="PF01510">
    <property type="entry name" value="Amidase_2"/>
    <property type="match status" value="1"/>
</dbReference>
<dbReference type="CDD" id="cd06583">
    <property type="entry name" value="PGRP"/>
    <property type="match status" value="1"/>
</dbReference>
<comment type="catalytic activity">
    <reaction evidence="1">
        <text>Hydrolyzes the link between N-acetylmuramoyl residues and L-amino acid residues in certain cell-wall glycopeptides.</text>
        <dbReference type="EC" id="3.5.1.28"/>
    </reaction>
</comment>
<dbReference type="Pfam" id="PF01471">
    <property type="entry name" value="PG_binding_1"/>
    <property type="match status" value="1"/>
</dbReference>
<dbReference type="InterPro" id="IPR036365">
    <property type="entry name" value="PGBD-like_sf"/>
</dbReference>
<dbReference type="Proteomes" id="UP000295719">
    <property type="component" value="Unassembled WGS sequence"/>
</dbReference>
<dbReference type="InterPro" id="IPR002477">
    <property type="entry name" value="Peptidoglycan-bd-like"/>
</dbReference>
<reference evidence="7 8" key="1">
    <citation type="submission" date="2019-03" db="EMBL/GenBank/DDBJ databases">
        <title>Genomic Encyclopedia of Type Strains, Phase IV (KMG-IV): sequencing the most valuable type-strain genomes for metagenomic binning, comparative biology and taxonomic classification.</title>
        <authorList>
            <person name="Goeker M."/>
        </authorList>
    </citation>
    <scope>NUCLEOTIDE SEQUENCE [LARGE SCALE GENOMIC DNA]</scope>
    <source>
        <strain evidence="7 8">DSM 19580</strain>
    </source>
</reference>
<dbReference type="Gene3D" id="3.40.80.10">
    <property type="entry name" value="Peptidoglycan recognition protein-like"/>
    <property type="match status" value="1"/>
</dbReference>
<evidence type="ECO:0000259" key="6">
    <source>
        <dbReference type="SMART" id="SM00644"/>
    </source>
</evidence>
<organism evidence="7 8">
    <name type="scientific">Biostraticola tofi</name>
    <dbReference type="NCBI Taxonomy" id="466109"/>
    <lineage>
        <taxon>Bacteria</taxon>
        <taxon>Pseudomonadati</taxon>
        <taxon>Pseudomonadota</taxon>
        <taxon>Gammaproteobacteria</taxon>
        <taxon>Enterobacterales</taxon>
        <taxon>Bruguierivoracaceae</taxon>
        <taxon>Biostraticola</taxon>
    </lineage>
</organism>
<gene>
    <name evidence="7" type="ORF">EDC52_10323</name>
</gene>
<dbReference type="SMART" id="SM00644">
    <property type="entry name" value="Ami_2"/>
    <property type="match status" value="1"/>
</dbReference>
<dbReference type="AlphaFoldDB" id="A0A4V2W505"/>
<dbReference type="SUPFAM" id="SSF47090">
    <property type="entry name" value="PGBD-like"/>
    <property type="match status" value="1"/>
</dbReference>
<evidence type="ECO:0000256" key="2">
    <source>
        <dbReference type="ARBA" id="ARBA00007553"/>
    </source>
</evidence>
<dbReference type="GO" id="GO:0009254">
    <property type="term" value="P:peptidoglycan turnover"/>
    <property type="evidence" value="ECO:0007669"/>
    <property type="project" value="TreeGrafter"/>
</dbReference>
<dbReference type="FunFam" id="3.40.80.10:FF:000003">
    <property type="entry name" value="N-acetylmuramoyl-L-alanine amidase"/>
    <property type="match status" value="1"/>
</dbReference>
<dbReference type="GO" id="GO:0019867">
    <property type="term" value="C:outer membrane"/>
    <property type="evidence" value="ECO:0007669"/>
    <property type="project" value="TreeGrafter"/>
</dbReference>
<keyword evidence="5" id="KW-0961">Cell wall biogenesis/degradation</keyword>
<dbReference type="RefSeq" id="WP_131864723.1">
    <property type="nucleotide sequence ID" value="NZ_SMCR01000003.1"/>
</dbReference>
<keyword evidence="4" id="KW-0378">Hydrolase</keyword>
<protein>
    <recommendedName>
        <fullName evidence="3">N-acetylmuramoyl-L-alanine amidase</fullName>
        <ecNumber evidence="3">3.5.1.28</ecNumber>
    </recommendedName>
</protein>
<dbReference type="InterPro" id="IPR002502">
    <property type="entry name" value="Amidase_domain"/>
</dbReference>
<dbReference type="OrthoDB" id="9794842at2"/>
<evidence type="ECO:0000313" key="7">
    <source>
        <dbReference type="EMBL" id="TCV97949.1"/>
    </source>
</evidence>
<feature type="domain" description="N-acetylmuramoyl-L-alanine amidase" evidence="6">
    <location>
        <begin position="39"/>
        <end position="187"/>
    </location>
</feature>
<evidence type="ECO:0000256" key="1">
    <source>
        <dbReference type="ARBA" id="ARBA00001561"/>
    </source>
</evidence>
<comment type="caution">
    <text evidence="7">The sequence shown here is derived from an EMBL/GenBank/DDBJ whole genome shotgun (WGS) entry which is preliminary data.</text>
</comment>
<evidence type="ECO:0000256" key="3">
    <source>
        <dbReference type="ARBA" id="ARBA00011901"/>
    </source>
</evidence>
<accession>A0A4V2W505</accession>
<dbReference type="EMBL" id="SMCR01000003">
    <property type="protein sequence ID" value="TCV97949.1"/>
    <property type="molecule type" value="Genomic_DNA"/>
</dbReference>
<evidence type="ECO:0000313" key="8">
    <source>
        <dbReference type="Proteomes" id="UP000295719"/>
    </source>
</evidence>
<dbReference type="GO" id="GO:0071555">
    <property type="term" value="P:cell wall organization"/>
    <property type="evidence" value="ECO:0007669"/>
    <property type="project" value="UniProtKB-KW"/>
</dbReference>
<comment type="similarity">
    <text evidence="2">Belongs to the N-acetylmuramoyl-L-alanine amidase 2 family.</text>
</comment>